<sequence>MKQFFSAYFRPALRTGLLLLSCGLTGLASVRAEGSKNLTPGTANPVAPVTGPNDRVGFLQHNDGANSNNFLLPAASIDERMYVRMQPGDTLFYGLRRTASGVQNDRLRLQIMDVGVTLQTTTLQIDGGTNTNSARLAPAPGVIASYGEAATGPRLKGFVGGVPTLPATGYSPLYYVNTGLVARDVWVEFAQVNASGAQVFAASTQGKSWYDIWDFTVRNRSEKTGRLYARTWSFTGGSFTAQYSTSFGLYPLIPNPNAVGGYAANESFFVKRVSYSRMTPFGVLLLANEFGASPAPGRTTFQERRRSINANVGYAQYKQFVNDPDPNVYPSTVLPTRPTVTTTCDPVTKITTFTLNVDQAGFGVVFIDGNRDDIYQESTDRILEGTTVLGDNVFTWDGKSDNGTVITSTLINISFSSGVGPVNFPLYDCESANFAGITVRSIRPGGLLAPDFVYWDDRNFAAGFSAPSYNPNGTSDQANGHRWGVPGNNSGPPTGGDGVLVNTYAVGLLARGQAVDIVYDPANACAAVVPPVVLPVTLTKFEARAEAGTVRLSWETATELNSAYFEVERSLDGQQFAVIGRVGAQGSSNTASAYTLLDRAAPTNAPLLYYRLRQVDTDGTAAYSGVRTVKATGRPLITEAYPNPVVGTLFVRLAEPLTGAFTLRILDNTGRLIWQQQQPAGARKTTLEVPTGQLPEGRSYILQVQTSSGSFIQRFVK</sequence>
<dbReference type="NCBIfam" id="TIGR04183">
    <property type="entry name" value="Por_Secre_tail"/>
    <property type="match status" value="1"/>
</dbReference>
<dbReference type="Gene3D" id="2.60.40.10">
    <property type="entry name" value="Immunoglobulins"/>
    <property type="match status" value="1"/>
</dbReference>
<feature type="signal peptide" evidence="1">
    <location>
        <begin position="1"/>
        <end position="32"/>
    </location>
</feature>
<evidence type="ECO:0000313" key="3">
    <source>
        <dbReference type="EMBL" id="NVO32402.1"/>
    </source>
</evidence>
<name>A0A7Y7PRK8_9BACT</name>
<proteinExistence type="predicted"/>
<dbReference type="Proteomes" id="UP000565521">
    <property type="component" value="Unassembled WGS sequence"/>
</dbReference>
<dbReference type="Pfam" id="PF18962">
    <property type="entry name" value="Por_Secre_tail"/>
    <property type="match status" value="1"/>
</dbReference>
<protein>
    <submittedName>
        <fullName evidence="3">T9SS type A sorting domain-containing protein</fullName>
    </submittedName>
</protein>
<evidence type="ECO:0000256" key="1">
    <source>
        <dbReference type="SAM" id="SignalP"/>
    </source>
</evidence>
<organism evidence="3 4">
    <name type="scientific">Hymenobacter lapidiphilus</name>
    <dbReference type="NCBI Taxonomy" id="2608003"/>
    <lineage>
        <taxon>Bacteria</taxon>
        <taxon>Pseudomonadati</taxon>
        <taxon>Bacteroidota</taxon>
        <taxon>Cytophagia</taxon>
        <taxon>Cytophagales</taxon>
        <taxon>Hymenobacteraceae</taxon>
        <taxon>Hymenobacter</taxon>
    </lineage>
</organism>
<keyword evidence="1" id="KW-0732">Signal</keyword>
<evidence type="ECO:0000259" key="2">
    <source>
        <dbReference type="Pfam" id="PF18962"/>
    </source>
</evidence>
<evidence type="ECO:0000313" key="4">
    <source>
        <dbReference type="Proteomes" id="UP000565521"/>
    </source>
</evidence>
<reference evidence="3 4" key="1">
    <citation type="submission" date="2020-05" db="EMBL/GenBank/DDBJ databases">
        <title>Hymenobacter terrestris sp. nov. and Hymenobacter lapidiphilus sp. nov., isolated from regoliths in Antarctica.</title>
        <authorList>
            <person name="Sedlacek I."/>
            <person name="Pantucek R."/>
            <person name="Zeman M."/>
            <person name="Holochova P."/>
            <person name="Kralova S."/>
            <person name="Stankova E."/>
            <person name="Sedo O."/>
            <person name="Micenkova L."/>
            <person name="Svec P."/>
            <person name="Gupta V."/>
            <person name="Sood U."/>
            <person name="Korpole U.S."/>
            <person name="Lal R."/>
        </authorList>
    </citation>
    <scope>NUCLEOTIDE SEQUENCE [LARGE SCALE GENOMIC DNA]</scope>
    <source>
        <strain evidence="3 4">P5342</strain>
    </source>
</reference>
<feature type="domain" description="Secretion system C-terminal sorting" evidence="2">
    <location>
        <begin position="641"/>
        <end position="716"/>
    </location>
</feature>
<gene>
    <name evidence="3" type="ORF">HW554_14390</name>
</gene>
<dbReference type="EMBL" id="JABKAU010000028">
    <property type="protein sequence ID" value="NVO32402.1"/>
    <property type="molecule type" value="Genomic_DNA"/>
</dbReference>
<dbReference type="InterPro" id="IPR013783">
    <property type="entry name" value="Ig-like_fold"/>
</dbReference>
<feature type="chain" id="PRO_5031290882" evidence="1">
    <location>
        <begin position="33"/>
        <end position="717"/>
    </location>
</feature>
<comment type="caution">
    <text evidence="3">The sequence shown here is derived from an EMBL/GenBank/DDBJ whole genome shotgun (WGS) entry which is preliminary data.</text>
</comment>
<dbReference type="RefSeq" id="WP_176909270.1">
    <property type="nucleotide sequence ID" value="NZ_JABKAU010000028.1"/>
</dbReference>
<dbReference type="InterPro" id="IPR026444">
    <property type="entry name" value="Secre_tail"/>
</dbReference>
<dbReference type="AlphaFoldDB" id="A0A7Y7PRK8"/>
<keyword evidence="4" id="KW-1185">Reference proteome</keyword>
<accession>A0A7Y7PRK8</accession>